<evidence type="ECO:0000313" key="3">
    <source>
        <dbReference type="Proteomes" id="UP000051256"/>
    </source>
</evidence>
<accession>A0A0R2D1X7</accession>
<dbReference type="AlphaFoldDB" id="A0A0R2D1X7"/>
<dbReference type="EMBL" id="AYZR01000004">
    <property type="protein sequence ID" value="KRM94521.1"/>
    <property type="molecule type" value="Genomic_DNA"/>
</dbReference>
<feature type="signal peptide" evidence="1">
    <location>
        <begin position="1"/>
        <end position="24"/>
    </location>
</feature>
<comment type="caution">
    <text evidence="2">The sequence shown here is derived from an EMBL/GenBank/DDBJ whole genome shotgun (WGS) entry which is preliminary data.</text>
</comment>
<keyword evidence="3" id="KW-1185">Reference proteome</keyword>
<evidence type="ECO:0000256" key="1">
    <source>
        <dbReference type="SAM" id="SignalP"/>
    </source>
</evidence>
<name>A0A0R2D1X7_9LACO</name>
<dbReference type="Proteomes" id="UP000051256">
    <property type="component" value="Unassembled WGS sequence"/>
</dbReference>
<dbReference type="PATRIC" id="fig|1423802.4.peg.1497"/>
<evidence type="ECO:0000313" key="2">
    <source>
        <dbReference type="EMBL" id="KRM94521.1"/>
    </source>
</evidence>
<proteinExistence type="predicted"/>
<sequence length="352" mass="37666">MQSSLKKSLYVGLAALGFVTVAGAANANNASAKSYAKVTSNVTMTKTNVNFTGSNALYTKAGTLKGAKIVATTTTVKDLADSKSSKKNFVAYRVATTNRGSVYYKVVSFDKTYRGWIYGGKSTSTIAGGLENFTTFKEDATATTTGNFKFAKVGTTNDGTMLTYKNPMYTVYGSGRQITDSTKYANDVLTITKTGTRTREGDQWVYVTDEANSTVNGWILKSGLTTIKNDAPSTPSTPSTPEPKQAPFSIKHQAKIIGGSYFDLGDIQTVDGVNGAQSLAKISSSVDDYMYTIATGNDGEEVPVATIKSKISSVGLDNIIYNGKKYKLNITNNGKYKENVGYLLLYAADDAK</sequence>
<gene>
    <name evidence="2" type="ORF">FC56_GL001479</name>
</gene>
<feature type="chain" id="PRO_5039695446" evidence="1">
    <location>
        <begin position="25"/>
        <end position="352"/>
    </location>
</feature>
<reference evidence="2 3" key="1">
    <citation type="journal article" date="2015" name="Genome Announc.">
        <title>Expanding the biotechnology potential of lactobacilli through comparative genomics of 213 strains and associated genera.</title>
        <authorList>
            <person name="Sun Z."/>
            <person name="Harris H.M."/>
            <person name="McCann A."/>
            <person name="Guo C."/>
            <person name="Argimon S."/>
            <person name="Zhang W."/>
            <person name="Yang X."/>
            <person name="Jeffery I.B."/>
            <person name="Cooney J.C."/>
            <person name="Kagawa T.F."/>
            <person name="Liu W."/>
            <person name="Song Y."/>
            <person name="Salvetti E."/>
            <person name="Wrobel A."/>
            <person name="Rasinkangas P."/>
            <person name="Parkhill J."/>
            <person name="Rea M.C."/>
            <person name="O'Sullivan O."/>
            <person name="Ritari J."/>
            <person name="Douillard F.P."/>
            <person name="Paul Ross R."/>
            <person name="Yang R."/>
            <person name="Briner A.E."/>
            <person name="Felis G.E."/>
            <person name="de Vos W.M."/>
            <person name="Barrangou R."/>
            <person name="Klaenhammer T.R."/>
            <person name="Caufield P.W."/>
            <person name="Cui Y."/>
            <person name="Zhang H."/>
            <person name="O'Toole P.W."/>
        </authorList>
    </citation>
    <scope>NUCLEOTIDE SEQUENCE [LARGE SCALE GENOMIC DNA]</scope>
    <source>
        <strain evidence="2 3">DSM 24302</strain>
    </source>
</reference>
<dbReference type="STRING" id="1423802.FC56_GL001479"/>
<keyword evidence="1" id="KW-0732">Signal</keyword>
<dbReference type="RefSeq" id="WP_056977770.1">
    <property type="nucleotide sequence ID" value="NZ_AYZR01000004.1"/>
</dbReference>
<organism evidence="2 3">
    <name type="scientific">Lentilactobacillus senioris DSM 24302 = JCM 17472</name>
    <dbReference type="NCBI Taxonomy" id="1423802"/>
    <lineage>
        <taxon>Bacteria</taxon>
        <taxon>Bacillati</taxon>
        <taxon>Bacillota</taxon>
        <taxon>Bacilli</taxon>
        <taxon>Lactobacillales</taxon>
        <taxon>Lactobacillaceae</taxon>
        <taxon>Lentilactobacillus</taxon>
    </lineage>
</organism>
<protein>
    <submittedName>
        <fullName evidence="2">Surface layer protein SlpB</fullName>
    </submittedName>
</protein>